<evidence type="ECO:0000259" key="5">
    <source>
        <dbReference type="PROSITE" id="PS50977"/>
    </source>
</evidence>
<evidence type="ECO:0000256" key="1">
    <source>
        <dbReference type="ARBA" id="ARBA00023015"/>
    </source>
</evidence>
<evidence type="ECO:0000256" key="3">
    <source>
        <dbReference type="ARBA" id="ARBA00023163"/>
    </source>
</evidence>
<dbReference type="SUPFAM" id="SSF48498">
    <property type="entry name" value="Tetracyclin repressor-like, C-terminal domain"/>
    <property type="match status" value="1"/>
</dbReference>
<comment type="caution">
    <text evidence="6">The sequence shown here is derived from an EMBL/GenBank/DDBJ whole genome shotgun (WGS) entry which is preliminary data.</text>
</comment>
<dbReference type="GO" id="GO:0003700">
    <property type="term" value="F:DNA-binding transcription factor activity"/>
    <property type="evidence" value="ECO:0007669"/>
    <property type="project" value="TreeGrafter"/>
</dbReference>
<evidence type="ECO:0000313" key="6">
    <source>
        <dbReference type="EMBL" id="NLS09177.1"/>
    </source>
</evidence>
<dbReference type="AlphaFoldDB" id="A0A7X8TI47"/>
<dbReference type="GO" id="GO:0045892">
    <property type="term" value="P:negative regulation of DNA-templated transcription"/>
    <property type="evidence" value="ECO:0007669"/>
    <property type="project" value="InterPro"/>
</dbReference>
<sequence length="247" mass="27996">MAEQNPLEKSLQLLWEGLPEPEKGPKPKLTLEQIVAAGIELADNEGIEALSMRKLAQQLDVGTMSLYRYVPSKDDLLNLMLDAAVTPSERRMAAPDQGWREFLRVAAYDARQMYMRHPWILQTNWSRPVIGPNSMRDLDLFLTGTKSLPMTDQERMNLASVFDAFVLGCARQELLWVTAAAESEMTDEEFWTYQLPWLTGAMESGNYPAMAELADDTFDGGWEETFELGLQLFLDGIQRRVSQIQDG</sequence>
<dbReference type="Pfam" id="PF02909">
    <property type="entry name" value="TetR_C_1"/>
    <property type="match status" value="1"/>
</dbReference>
<dbReference type="Gene3D" id="1.10.357.10">
    <property type="entry name" value="Tetracycline Repressor, domain 2"/>
    <property type="match status" value="1"/>
</dbReference>
<dbReference type="Pfam" id="PF00440">
    <property type="entry name" value="TetR_N"/>
    <property type="match status" value="1"/>
</dbReference>
<dbReference type="InterPro" id="IPR050109">
    <property type="entry name" value="HTH-type_TetR-like_transc_reg"/>
</dbReference>
<name>A0A7X8TI47_9MICC</name>
<dbReference type="RefSeq" id="WP_168886667.1">
    <property type="nucleotide sequence ID" value="NZ_JABAHY010000002.1"/>
</dbReference>
<protein>
    <submittedName>
        <fullName evidence="6">TetR family transcriptional regulator</fullName>
    </submittedName>
</protein>
<reference evidence="6 7" key="1">
    <citation type="submission" date="2020-04" db="EMBL/GenBank/DDBJ databases">
        <title>Nesterenkonia sp. nov., isolated from marine sediment.</title>
        <authorList>
            <person name="Zhang G."/>
        </authorList>
    </citation>
    <scope>NUCLEOTIDE SEQUENCE [LARGE SCALE GENOMIC DNA]</scope>
    <source>
        <strain evidence="6 7">MY13</strain>
    </source>
</reference>
<dbReference type="PANTHER" id="PTHR30055">
    <property type="entry name" value="HTH-TYPE TRANSCRIPTIONAL REGULATOR RUTR"/>
    <property type="match status" value="1"/>
</dbReference>
<dbReference type="PANTHER" id="PTHR30055:SF151">
    <property type="entry name" value="TRANSCRIPTIONAL REGULATORY PROTEIN"/>
    <property type="match status" value="1"/>
</dbReference>
<keyword evidence="1" id="KW-0805">Transcription regulation</keyword>
<keyword evidence="3" id="KW-0804">Transcription</keyword>
<feature type="DNA-binding region" description="H-T-H motif" evidence="4">
    <location>
        <begin position="51"/>
        <end position="70"/>
    </location>
</feature>
<proteinExistence type="predicted"/>
<dbReference type="PROSITE" id="PS50977">
    <property type="entry name" value="HTH_TETR_2"/>
    <property type="match status" value="1"/>
</dbReference>
<dbReference type="InterPro" id="IPR009057">
    <property type="entry name" value="Homeodomain-like_sf"/>
</dbReference>
<dbReference type="SUPFAM" id="SSF46689">
    <property type="entry name" value="Homeodomain-like"/>
    <property type="match status" value="1"/>
</dbReference>
<dbReference type="GO" id="GO:0000976">
    <property type="term" value="F:transcription cis-regulatory region binding"/>
    <property type="evidence" value="ECO:0007669"/>
    <property type="project" value="TreeGrafter"/>
</dbReference>
<evidence type="ECO:0000256" key="2">
    <source>
        <dbReference type="ARBA" id="ARBA00023125"/>
    </source>
</evidence>
<gene>
    <name evidence="6" type="ORF">HGQ17_03985</name>
</gene>
<dbReference type="Gene3D" id="1.10.10.60">
    <property type="entry name" value="Homeodomain-like"/>
    <property type="match status" value="1"/>
</dbReference>
<dbReference type="Proteomes" id="UP000523139">
    <property type="component" value="Unassembled WGS sequence"/>
</dbReference>
<dbReference type="InterPro" id="IPR004111">
    <property type="entry name" value="Repressor_TetR_C"/>
</dbReference>
<evidence type="ECO:0000256" key="4">
    <source>
        <dbReference type="PROSITE-ProRule" id="PRU00335"/>
    </source>
</evidence>
<accession>A0A7X8TI47</accession>
<feature type="domain" description="HTH tetR-type" evidence="5">
    <location>
        <begin position="28"/>
        <end position="88"/>
    </location>
</feature>
<keyword evidence="7" id="KW-1185">Reference proteome</keyword>
<keyword evidence="2 4" id="KW-0238">DNA-binding</keyword>
<dbReference type="InterPro" id="IPR036271">
    <property type="entry name" value="Tet_transcr_reg_TetR-rel_C_sf"/>
</dbReference>
<organism evidence="6 7">
    <name type="scientific">Nesterenkonia sedimenti</name>
    <dbReference type="NCBI Taxonomy" id="1463632"/>
    <lineage>
        <taxon>Bacteria</taxon>
        <taxon>Bacillati</taxon>
        <taxon>Actinomycetota</taxon>
        <taxon>Actinomycetes</taxon>
        <taxon>Micrococcales</taxon>
        <taxon>Micrococcaceae</taxon>
        <taxon>Nesterenkonia</taxon>
    </lineage>
</organism>
<dbReference type="EMBL" id="JABAHY010000002">
    <property type="protein sequence ID" value="NLS09177.1"/>
    <property type="molecule type" value="Genomic_DNA"/>
</dbReference>
<evidence type="ECO:0000313" key="7">
    <source>
        <dbReference type="Proteomes" id="UP000523139"/>
    </source>
</evidence>
<dbReference type="InterPro" id="IPR001647">
    <property type="entry name" value="HTH_TetR"/>
</dbReference>